<dbReference type="KEGG" id="sesp:BN6_45330"/>
<organism evidence="2 3">
    <name type="scientific">Saccharothrix espanaensis (strain ATCC 51144 / DSM 44229 / JCM 9112 / NBRC 15066 / NRRL 15764)</name>
    <dbReference type="NCBI Taxonomy" id="1179773"/>
    <lineage>
        <taxon>Bacteria</taxon>
        <taxon>Bacillati</taxon>
        <taxon>Actinomycetota</taxon>
        <taxon>Actinomycetes</taxon>
        <taxon>Pseudonocardiales</taxon>
        <taxon>Pseudonocardiaceae</taxon>
        <taxon>Saccharothrix</taxon>
    </lineage>
</organism>
<evidence type="ECO:0000313" key="2">
    <source>
        <dbReference type="EMBL" id="CCH31813.1"/>
    </source>
</evidence>
<dbReference type="RefSeq" id="WP_015101925.1">
    <property type="nucleotide sequence ID" value="NC_019673.1"/>
</dbReference>
<dbReference type="OrthoDB" id="3669176at2"/>
<reference evidence="2 3" key="1">
    <citation type="journal article" date="2012" name="BMC Genomics">
        <title>Complete genome sequence of Saccharothrix espanaensis DSM 44229T and comparison to the other completely sequenced Pseudonocardiaceae.</title>
        <authorList>
            <person name="Strobel T."/>
            <person name="Al-Dilaimi A."/>
            <person name="Blom J."/>
            <person name="Gessner A."/>
            <person name="Kalinowski J."/>
            <person name="Luzhetska M."/>
            <person name="Puhler A."/>
            <person name="Szczepanowski R."/>
            <person name="Bechthold A."/>
            <person name="Ruckert C."/>
        </authorList>
    </citation>
    <scope>NUCLEOTIDE SEQUENCE [LARGE SCALE GENOMIC DNA]</scope>
    <source>
        <strain evidence="3">ATCC 51144 / DSM 44229 / JCM 9112 / NBRC 15066 / NRRL 15764</strain>
    </source>
</reference>
<dbReference type="AlphaFoldDB" id="K0K5H9"/>
<dbReference type="Proteomes" id="UP000006281">
    <property type="component" value="Chromosome"/>
</dbReference>
<proteinExistence type="predicted"/>
<evidence type="ECO:0000313" key="3">
    <source>
        <dbReference type="Proteomes" id="UP000006281"/>
    </source>
</evidence>
<accession>K0K5H9</accession>
<sequence>MNSAEPLPPTTGTPDPEVPGQGWPGGRYAPRITEHSFVCQFDTLAVPDLAKRMCGPASAAMVLAHQGLLGDQWRAAGSLAPFVRHVIDAHVDGATDVLRRRYTGHGQEFDVTVRRVAQPDTCVDGALVRRPDDRVERGDEARFTPAFTMVGGYDHRFSAALFGTFGVAARLHRLDVRELAAQFDRGELDFFLASVRGALYEGSHVVVVDGYRDGVFTVVDPSDPVYRAAVRFFPEETMAHLFNGFGTAVLR</sequence>
<keyword evidence="3" id="KW-1185">Reference proteome</keyword>
<dbReference type="HOGENOM" id="CLU_1106486_0_0_11"/>
<gene>
    <name evidence="2" type="ordered locus">BN6_45330</name>
</gene>
<feature type="compositionally biased region" description="Pro residues" evidence="1">
    <location>
        <begin position="1"/>
        <end position="11"/>
    </location>
</feature>
<dbReference type="EMBL" id="HE804045">
    <property type="protein sequence ID" value="CCH31813.1"/>
    <property type="molecule type" value="Genomic_DNA"/>
</dbReference>
<name>K0K5H9_SACES</name>
<protein>
    <submittedName>
        <fullName evidence="2">Uncharacterized protein</fullName>
    </submittedName>
</protein>
<dbReference type="PATRIC" id="fig|1179773.3.peg.4540"/>
<feature type="region of interest" description="Disordered" evidence="1">
    <location>
        <begin position="1"/>
        <end position="26"/>
    </location>
</feature>
<evidence type="ECO:0000256" key="1">
    <source>
        <dbReference type="SAM" id="MobiDB-lite"/>
    </source>
</evidence>